<dbReference type="PROSITE" id="PS51900">
    <property type="entry name" value="CB"/>
    <property type="match status" value="1"/>
</dbReference>
<dbReference type="InterPro" id="IPR044068">
    <property type="entry name" value="CB"/>
</dbReference>
<feature type="domain" description="Core-binding (CB)" evidence="7">
    <location>
        <begin position="59"/>
        <end position="140"/>
    </location>
</feature>
<dbReference type="CDD" id="cd01189">
    <property type="entry name" value="INT_ICEBs1_C_like"/>
    <property type="match status" value="1"/>
</dbReference>
<dbReference type="GO" id="GO:0006310">
    <property type="term" value="P:DNA recombination"/>
    <property type="evidence" value="ECO:0007669"/>
    <property type="project" value="UniProtKB-KW"/>
</dbReference>
<sequence>MASITKRGNSWRVRVGYLTQDGTRDFETATFKKKKDAVAWASDLEGLLQTGYVPHSKDYTLADYYDEWYSTYKEPVIRNGTKRNYVSTGKLIRKYFGAMPIADVTRMEYQKFLNTIGETRAKQTCHAISITIRAVVKSALADGAINRDFTVNTVASGRPSKPASEKYLELHDANKLTAKVIEILNSPEPDFRAMSILIAIKTGARLAEVSGLTWKDVDFHERTININKTFTRDLSAPFGPTKNRQSTRIIDVDNQLIEQLKKYRPRQQLMFWQALRQNELNLICSSPTYSASWGNSIEDYLRSILKDAEITKKITYHGLRHTHASFLLGRGVSIPYVSQRLGHKNPNVTMRVYAHLLQADQHVEAAKAVNALAQLG</sequence>
<organism evidence="8 9">
    <name type="scientific">Secundilactobacillus similis DSM 23365 = JCM 2765</name>
    <dbReference type="NCBI Taxonomy" id="1423804"/>
    <lineage>
        <taxon>Bacteria</taxon>
        <taxon>Bacillati</taxon>
        <taxon>Bacillota</taxon>
        <taxon>Bacilli</taxon>
        <taxon>Lactobacillales</taxon>
        <taxon>Lactobacillaceae</taxon>
        <taxon>Secundilactobacillus</taxon>
    </lineage>
</organism>
<dbReference type="InterPro" id="IPR011010">
    <property type="entry name" value="DNA_brk_join_enz"/>
</dbReference>
<evidence type="ECO:0000259" key="7">
    <source>
        <dbReference type="PROSITE" id="PS51900"/>
    </source>
</evidence>
<dbReference type="Gene3D" id="1.10.150.130">
    <property type="match status" value="1"/>
</dbReference>
<keyword evidence="4" id="KW-0233">DNA recombination</keyword>
<dbReference type="InterPro" id="IPR050808">
    <property type="entry name" value="Phage_Integrase"/>
</dbReference>
<dbReference type="Gene3D" id="1.10.443.10">
    <property type="entry name" value="Intergrase catalytic core"/>
    <property type="match status" value="1"/>
</dbReference>
<dbReference type="STRING" id="1423804.FD14_GL002532"/>
<dbReference type="InterPro" id="IPR013762">
    <property type="entry name" value="Integrase-like_cat_sf"/>
</dbReference>
<dbReference type="SUPFAM" id="SSF56349">
    <property type="entry name" value="DNA breaking-rejoining enzymes"/>
    <property type="match status" value="1"/>
</dbReference>
<dbReference type="Pfam" id="PF00589">
    <property type="entry name" value="Phage_integrase"/>
    <property type="match status" value="1"/>
</dbReference>
<dbReference type="InterPro" id="IPR002104">
    <property type="entry name" value="Integrase_catalytic"/>
</dbReference>
<evidence type="ECO:0000259" key="6">
    <source>
        <dbReference type="PROSITE" id="PS51898"/>
    </source>
</evidence>
<dbReference type="Proteomes" id="UP000051442">
    <property type="component" value="Unassembled WGS sequence"/>
</dbReference>
<dbReference type="PANTHER" id="PTHR30629">
    <property type="entry name" value="PROPHAGE INTEGRASE"/>
    <property type="match status" value="1"/>
</dbReference>
<dbReference type="Pfam" id="PF14659">
    <property type="entry name" value="Phage_int_SAM_3"/>
    <property type="match status" value="1"/>
</dbReference>
<dbReference type="AlphaFoldDB" id="A0A0R2EN59"/>
<keyword evidence="2" id="KW-0229">DNA integration</keyword>
<protein>
    <submittedName>
        <fullName evidence="8">Prophage Lp2 protein 2, integrase</fullName>
    </submittedName>
</protein>
<evidence type="ECO:0000256" key="3">
    <source>
        <dbReference type="ARBA" id="ARBA00023125"/>
    </source>
</evidence>
<dbReference type="GO" id="GO:0015074">
    <property type="term" value="P:DNA integration"/>
    <property type="evidence" value="ECO:0007669"/>
    <property type="project" value="UniProtKB-KW"/>
</dbReference>
<dbReference type="OrthoDB" id="9803188at2"/>
<comment type="similarity">
    <text evidence="1">Belongs to the 'phage' integrase family.</text>
</comment>
<keyword evidence="3 5" id="KW-0238">DNA-binding</keyword>
<evidence type="ECO:0000313" key="8">
    <source>
        <dbReference type="EMBL" id="KRN17808.1"/>
    </source>
</evidence>
<dbReference type="InterPro" id="IPR010998">
    <property type="entry name" value="Integrase_recombinase_N"/>
</dbReference>
<dbReference type="GO" id="GO:0003677">
    <property type="term" value="F:DNA binding"/>
    <property type="evidence" value="ECO:0007669"/>
    <property type="project" value="UniProtKB-UniRule"/>
</dbReference>
<keyword evidence="9" id="KW-1185">Reference proteome</keyword>
<gene>
    <name evidence="8" type="ORF">FD14_GL002532</name>
</gene>
<evidence type="ECO:0000256" key="5">
    <source>
        <dbReference type="PROSITE-ProRule" id="PRU01248"/>
    </source>
</evidence>
<evidence type="ECO:0000313" key="9">
    <source>
        <dbReference type="Proteomes" id="UP000051442"/>
    </source>
</evidence>
<proteinExistence type="inferred from homology"/>
<comment type="caution">
    <text evidence="8">The sequence shown here is derived from an EMBL/GenBank/DDBJ whole genome shotgun (WGS) entry which is preliminary data.</text>
</comment>
<accession>A0A0R2EN59</accession>
<dbReference type="PATRIC" id="fig|1423804.4.peg.2740"/>
<dbReference type="PANTHER" id="PTHR30629:SF2">
    <property type="entry name" value="PROPHAGE INTEGRASE INTS-RELATED"/>
    <property type="match status" value="1"/>
</dbReference>
<evidence type="ECO:0000256" key="4">
    <source>
        <dbReference type="ARBA" id="ARBA00023172"/>
    </source>
</evidence>
<name>A0A0R2EN59_9LACO</name>
<feature type="domain" description="Tyr recombinase" evidence="6">
    <location>
        <begin position="169"/>
        <end position="368"/>
    </location>
</feature>
<dbReference type="EMBL" id="AYZM01000171">
    <property type="protein sequence ID" value="KRN17808.1"/>
    <property type="molecule type" value="Genomic_DNA"/>
</dbReference>
<evidence type="ECO:0000256" key="2">
    <source>
        <dbReference type="ARBA" id="ARBA00022908"/>
    </source>
</evidence>
<dbReference type="RefSeq" id="WP_057152356.1">
    <property type="nucleotide sequence ID" value="NZ_AYZM01000171.1"/>
</dbReference>
<reference evidence="8 9" key="1">
    <citation type="journal article" date="2015" name="Genome Announc.">
        <title>Expanding the biotechnology potential of lactobacilli through comparative genomics of 213 strains and associated genera.</title>
        <authorList>
            <person name="Sun Z."/>
            <person name="Harris H.M."/>
            <person name="McCann A."/>
            <person name="Guo C."/>
            <person name="Argimon S."/>
            <person name="Zhang W."/>
            <person name="Yang X."/>
            <person name="Jeffery I.B."/>
            <person name="Cooney J.C."/>
            <person name="Kagawa T.F."/>
            <person name="Liu W."/>
            <person name="Song Y."/>
            <person name="Salvetti E."/>
            <person name="Wrobel A."/>
            <person name="Rasinkangas P."/>
            <person name="Parkhill J."/>
            <person name="Rea M.C."/>
            <person name="O'Sullivan O."/>
            <person name="Ritari J."/>
            <person name="Douillard F.P."/>
            <person name="Paul Ross R."/>
            <person name="Yang R."/>
            <person name="Briner A.E."/>
            <person name="Felis G.E."/>
            <person name="de Vos W.M."/>
            <person name="Barrangou R."/>
            <person name="Klaenhammer T.R."/>
            <person name="Caufield P.W."/>
            <person name="Cui Y."/>
            <person name="Zhang H."/>
            <person name="O'Toole P.W."/>
        </authorList>
    </citation>
    <scope>NUCLEOTIDE SEQUENCE [LARGE SCALE GENOMIC DNA]</scope>
    <source>
        <strain evidence="8 9">DSM 23365</strain>
    </source>
</reference>
<dbReference type="InterPro" id="IPR004107">
    <property type="entry name" value="Integrase_SAM-like_N"/>
</dbReference>
<dbReference type="PROSITE" id="PS51898">
    <property type="entry name" value="TYR_RECOMBINASE"/>
    <property type="match status" value="1"/>
</dbReference>
<evidence type="ECO:0000256" key="1">
    <source>
        <dbReference type="ARBA" id="ARBA00008857"/>
    </source>
</evidence>